<geneLocation type="plasmid" evidence="1 2">
    <name>pWSM1592_2</name>
</geneLocation>
<reference evidence="1" key="1">
    <citation type="submission" date="2022-09" db="EMBL/GenBank/DDBJ databases">
        <title>Australian commercial rhizobial inoculants.</title>
        <authorList>
            <person name="Kohlmeier M.G."/>
            <person name="O'Hara G.W."/>
            <person name="Colombi E."/>
            <person name="Ramsay J.P."/>
            <person name="Terpolilli J."/>
        </authorList>
    </citation>
    <scope>NUCLEOTIDE SEQUENCE</scope>
    <source>
        <strain evidence="1">WSM1592</strain>
        <plasmid evidence="1">pWSM1592_2</plasmid>
    </source>
</reference>
<sequence length="157" mass="17895">MGLMVRRDIDVTVVCPKLDANALEAFAGVGARLMQMTESVVALRFRNDTGKSNVEPEKYPDGLYLWLSVRAPDQAMWTIDIWLVDEPERQPDLAHLKTLMPRLTEINRETILQIKSVLAELPEGSNKISSALVYEAVMDHHVRTVVEFQDWHSRYSS</sequence>
<dbReference type="RefSeq" id="WP_051336644.1">
    <property type="nucleotide sequence ID" value="NZ_CP104145.1"/>
</dbReference>
<organism evidence="1 2">
    <name type="scientific">Rhizobium sullae</name>
    <name type="common">Rhizobium hedysari</name>
    <dbReference type="NCBI Taxonomy" id="50338"/>
    <lineage>
        <taxon>Bacteria</taxon>
        <taxon>Pseudomonadati</taxon>
        <taxon>Pseudomonadota</taxon>
        <taxon>Alphaproteobacteria</taxon>
        <taxon>Hyphomicrobiales</taxon>
        <taxon>Rhizobiaceae</taxon>
        <taxon>Rhizobium/Agrobacterium group</taxon>
        <taxon>Rhizobium</taxon>
    </lineage>
</organism>
<protein>
    <submittedName>
        <fullName evidence="1">Uncharacterized protein</fullName>
    </submittedName>
</protein>
<dbReference type="Proteomes" id="UP001060123">
    <property type="component" value="Plasmid pWSM1592_2"/>
</dbReference>
<keyword evidence="1" id="KW-0614">Plasmid</keyword>
<gene>
    <name evidence="1" type="ORF">N2599_36165</name>
</gene>
<evidence type="ECO:0000313" key="1">
    <source>
        <dbReference type="EMBL" id="UWU19233.1"/>
    </source>
</evidence>
<proteinExistence type="predicted"/>
<name>A0ABY5XX88_RHISU</name>
<keyword evidence="2" id="KW-1185">Reference proteome</keyword>
<evidence type="ECO:0000313" key="2">
    <source>
        <dbReference type="Proteomes" id="UP001060123"/>
    </source>
</evidence>
<accession>A0ABY5XX88</accession>
<dbReference type="EMBL" id="CP104145">
    <property type="protein sequence ID" value="UWU19233.1"/>
    <property type="molecule type" value="Genomic_DNA"/>
</dbReference>